<feature type="compositionally biased region" description="Polar residues" evidence="1">
    <location>
        <begin position="15"/>
        <end position="25"/>
    </location>
</feature>
<accession>A0A4D6KLY7</accession>
<organism evidence="2 3">
    <name type="scientific">Vigna unguiculata</name>
    <name type="common">Cowpea</name>
    <dbReference type="NCBI Taxonomy" id="3917"/>
    <lineage>
        <taxon>Eukaryota</taxon>
        <taxon>Viridiplantae</taxon>
        <taxon>Streptophyta</taxon>
        <taxon>Embryophyta</taxon>
        <taxon>Tracheophyta</taxon>
        <taxon>Spermatophyta</taxon>
        <taxon>Magnoliopsida</taxon>
        <taxon>eudicotyledons</taxon>
        <taxon>Gunneridae</taxon>
        <taxon>Pentapetalae</taxon>
        <taxon>rosids</taxon>
        <taxon>fabids</taxon>
        <taxon>Fabales</taxon>
        <taxon>Fabaceae</taxon>
        <taxon>Papilionoideae</taxon>
        <taxon>50 kb inversion clade</taxon>
        <taxon>NPAAA clade</taxon>
        <taxon>indigoferoid/millettioid clade</taxon>
        <taxon>Phaseoleae</taxon>
        <taxon>Vigna</taxon>
    </lineage>
</organism>
<feature type="compositionally biased region" description="Low complexity" evidence="1">
    <location>
        <begin position="33"/>
        <end position="42"/>
    </location>
</feature>
<dbReference type="EMBL" id="CP039345">
    <property type="protein sequence ID" value="QCD79066.1"/>
    <property type="molecule type" value="Genomic_DNA"/>
</dbReference>
<sequence length="61" mass="6399">MACFNSPQRKKGIKSNETYDVSSSEGYGAALKPSNSYSSPSPKCQEPANEGSVAASEQPIS</sequence>
<proteinExistence type="predicted"/>
<feature type="region of interest" description="Disordered" evidence="1">
    <location>
        <begin position="1"/>
        <end position="61"/>
    </location>
</feature>
<reference evidence="2 3" key="1">
    <citation type="submission" date="2019-04" db="EMBL/GenBank/DDBJ databases">
        <title>An improved genome assembly and genetic linkage map for asparagus bean, Vigna unguiculata ssp. sesquipedialis.</title>
        <authorList>
            <person name="Xia Q."/>
            <person name="Zhang R."/>
            <person name="Dong Y."/>
        </authorList>
    </citation>
    <scope>NUCLEOTIDE SEQUENCE [LARGE SCALE GENOMIC DNA]</scope>
    <source>
        <tissue evidence="2">Leaf</tissue>
    </source>
</reference>
<evidence type="ECO:0000256" key="1">
    <source>
        <dbReference type="SAM" id="MobiDB-lite"/>
    </source>
</evidence>
<evidence type="ECO:0000313" key="3">
    <source>
        <dbReference type="Proteomes" id="UP000501690"/>
    </source>
</evidence>
<gene>
    <name evidence="2" type="ORF">DEO72_LG1g2704</name>
</gene>
<dbReference type="Proteomes" id="UP000501690">
    <property type="component" value="Linkage Group LG1"/>
</dbReference>
<protein>
    <submittedName>
        <fullName evidence="2">Uncharacterized protein</fullName>
    </submittedName>
</protein>
<keyword evidence="3" id="KW-1185">Reference proteome</keyword>
<name>A0A4D6KLY7_VIGUN</name>
<evidence type="ECO:0000313" key="2">
    <source>
        <dbReference type="EMBL" id="QCD79066.1"/>
    </source>
</evidence>
<dbReference type="AlphaFoldDB" id="A0A4D6KLY7"/>